<proteinExistence type="predicted"/>
<dbReference type="PANTHER" id="PTHR37067">
    <property type="entry name" value="PX DOMAIN-CONTAINING PROTEIN"/>
    <property type="match status" value="1"/>
</dbReference>
<evidence type="ECO:0000313" key="2">
    <source>
        <dbReference type="Proteomes" id="UP000704712"/>
    </source>
</evidence>
<evidence type="ECO:0000313" key="1">
    <source>
        <dbReference type="EMBL" id="KAF4145423.1"/>
    </source>
</evidence>
<organism evidence="1 2">
    <name type="scientific">Phytophthora infestans</name>
    <name type="common">Potato late blight agent</name>
    <name type="synonym">Botrytis infestans</name>
    <dbReference type="NCBI Taxonomy" id="4787"/>
    <lineage>
        <taxon>Eukaryota</taxon>
        <taxon>Sar</taxon>
        <taxon>Stramenopiles</taxon>
        <taxon>Oomycota</taxon>
        <taxon>Peronosporomycetes</taxon>
        <taxon>Peronosporales</taxon>
        <taxon>Peronosporaceae</taxon>
        <taxon>Phytophthora</taxon>
    </lineage>
</organism>
<feature type="non-terminal residue" evidence="1">
    <location>
        <position position="267"/>
    </location>
</feature>
<comment type="caution">
    <text evidence="1">The sequence shown here is derived from an EMBL/GenBank/DDBJ whole genome shotgun (WGS) entry which is preliminary data.</text>
</comment>
<sequence length="267" mass="30130">QMVMLAITTDGDRKIIGVNQVFTSRFQKTFMRAWCGLQQLDLANQKMFKAAMSGKFYEYATQTIASSKVDTTYGHHGAASARHSLVTNFGSSTTFITEQIAEFTGMSADIQQRFDLVGLATSTKLACKFAVPKLKNQFFGARACERNQPLEGELPPALPCVLIRINCRTLSEIINNHRDRIKQSWSDTDIDAIELESAHLCVSYELQEPFRQSVKVGIADSKSVLTFEESWQCIDESYPKLRLFASGLATTMLQCWVLLQWKVNFHF</sequence>
<dbReference type="AlphaFoldDB" id="A0A8S9UYK1"/>
<accession>A0A8S9UYK1</accession>
<dbReference type="Proteomes" id="UP000704712">
    <property type="component" value="Unassembled WGS sequence"/>
</dbReference>
<protein>
    <submittedName>
        <fullName evidence="1">Uncharacterized protein</fullName>
    </submittedName>
</protein>
<gene>
    <name evidence="1" type="ORF">GN958_ATG05453</name>
</gene>
<reference evidence="1" key="1">
    <citation type="submission" date="2020-03" db="EMBL/GenBank/DDBJ databases">
        <title>Hybrid Assembly of Korean Phytophthora infestans isolates.</title>
        <authorList>
            <person name="Prokchorchik M."/>
            <person name="Lee Y."/>
            <person name="Seo J."/>
            <person name="Cho J.-H."/>
            <person name="Park Y.-E."/>
            <person name="Jang D.-C."/>
            <person name="Im J.-S."/>
            <person name="Choi J.-G."/>
            <person name="Park H.-J."/>
            <person name="Lee G.-B."/>
            <person name="Lee Y.-G."/>
            <person name="Hong S.-Y."/>
            <person name="Cho K."/>
            <person name="Sohn K.H."/>
        </authorList>
    </citation>
    <scope>NUCLEOTIDE SEQUENCE</scope>
    <source>
        <strain evidence="1">KR_2_A2</strain>
    </source>
</reference>
<dbReference type="PANTHER" id="PTHR37067:SF3">
    <property type="entry name" value="PX DOMAIN-CONTAINING PROTEIN"/>
    <property type="match status" value="1"/>
</dbReference>
<dbReference type="EMBL" id="JAACNO010000735">
    <property type="protein sequence ID" value="KAF4145423.1"/>
    <property type="molecule type" value="Genomic_DNA"/>
</dbReference>
<name>A0A8S9UYK1_PHYIN</name>